<dbReference type="NCBIfam" id="NF008149">
    <property type="entry name" value="PRK10901.1"/>
    <property type="match status" value="1"/>
</dbReference>
<dbReference type="PANTHER" id="PTHR22807">
    <property type="entry name" value="NOP2 YEAST -RELATED NOL1/NOP2/FMU SUN DOMAIN-CONTAINING"/>
    <property type="match status" value="1"/>
</dbReference>
<evidence type="ECO:0000256" key="1">
    <source>
        <dbReference type="ARBA" id="ARBA00002724"/>
    </source>
</evidence>
<dbReference type="PRINTS" id="PR02008">
    <property type="entry name" value="RCMTFAMILY"/>
</dbReference>
<evidence type="ECO:0000256" key="12">
    <source>
        <dbReference type="ARBA" id="ARBA00031088"/>
    </source>
</evidence>
<sequence>MDLPSYSQQVNTLAKSSVRLRAARIISSIYQHKGSLTGLLSNATGDLEGRDAALLKALCYGTLRHYRELSYLIDQRLDKPLKPKDSDVQALLMLGVFQLRHTDVPAHAAIGETAGAAKALKKPWATGLINGVLRGMQRNPVSPPSQDRMPGFYHNHPNWLAQAIEADWPEQAEDIFAANNGRAPMTLRVNLRRCRRDEYLGLLTASDIAAAPAAHSPEGIYLQSPIGVEQLPHWQDGWVSVQDEAAQLSASLLSIPENARVLDACAAPGGKTCHLLERQAKQRLQAIELEPHRAVRITENLQRLGLHAELSIADAGDLNAWWDGEPFDRILLDAPCSATGVLRRHPDIRILRRKADIKTLSELQLNILEKVWGTLKPGGKLLYATCSVLKAENEQTIATFLKKADDAVEEAINASWGAPALHGRQLFPSDGGHDGFYYCLLQKRAQ</sequence>
<dbReference type="InterPro" id="IPR004573">
    <property type="entry name" value="rRNA_ssu_MeTfrase_B"/>
</dbReference>
<feature type="binding site" evidence="14">
    <location>
        <position position="314"/>
    </location>
    <ligand>
        <name>S-adenosyl-L-methionine</name>
        <dbReference type="ChEBI" id="CHEBI:59789"/>
    </ligand>
</feature>
<evidence type="ECO:0000256" key="5">
    <source>
        <dbReference type="ARBA" id="ARBA00022490"/>
    </source>
</evidence>
<evidence type="ECO:0000256" key="14">
    <source>
        <dbReference type="PROSITE-ProRule" id="PRU01023"/>
    </source>
</evidence>
<dbReference type="FunFam" id="3.40.50.150:FF:000022">
    <property type="entry name" value="Ribosomal RNA small subunit methyltransferase B"/>
    <property type="match status" value="1"/>
</dbReference>
<keyword evidence="9 14" id="KW-0949">S-adenosyl-L-methionine</keyword>
<protein>
    <recommendedName>
        <fullName evidence="4">16S rRNA (cytosine(967)-C(5))-methyltransferase</fullName>
        <ecNumber evidence="4">2.1.1.176</ecNumber>
    </recommendedName>
    <alternativeName>
        <fullName evidence="11">16S rRNA m5C967 methyltransferase</fullName>
    </alternativeName>
    <alternativeName>
        <fullName evidence="12">rRNA (cytosine-C(5)-)-methyltransferase RsmB</fullName>
    </alternativeName>
</protein>
<keyword evidence="10 14" id="KW-0694">RNA-binding</keyword>
<keyword evidence="7 14" id="KW-0489">Methyltransferase</keyword>
<evidence type="ECO:0000256" key="2">
    <source>
        <dbReference type="ARBA" id="ARBA00004496"/>
    </source>
</evidence>
<dbReference type="EC" id="2.1.1.176" evidence="4"/>
<dbReference type="PROSITE" id="PS01153">
    <property type="entry name" value="NOL1_NOP2_SUN"/>
    <property type="match status" value="1"/>
</dbReference>
<evidence type="ECO:0000256" key="10">
    <source>
        <dbReference type="ARBA" id="ARBA00022884"/>
    </source>
</evidence>
<evidence type="ECO:0000256" key="4">
    <source>
        <dbReference type="ARBA" id="ARBA00012140"/>
    </source>
</evidence>
<comment type="similarity">
    <text evidence="3 14">Belongs to the class I-like SAM-binding methyltransferase superfamily. RsmB/NOP family.</text>
</comment>
<comment type="catalytic activity">
    <reaction evidence="13">
        <text>cytidine(967) in 16S rRNA + S-adenosyl-L-methionine = 5-methylcytidine(967) in 16S rRNA + S-adenosyl-L-homocysteine + H(+)</text>
        <dbReference type="Rhea" id="RHEA:42748"/>
        <dbReference type="Rhea" id="RHEA-COMP:10219"/>
        <dbReference type="Rhea" id="RHEA-COMP:10220"/>
        <dbReference type="ChEBI" id="CHEBI:15378"/>
        <dbReference type="ChEBI" id="CHEBI:57856"/>
        <dbReference type="ChEBI" id="CHEBI:59789"/>
        <dbReference type="ChEBI" id="CHEBI:74483"/>
        <dbReference type="ChEBI" id="CHEBI:82748"/>
        <dbReference type="EC" id="2.1.1.176"/>
    </reaction>
</comment>
<dbReference type="Gene3D" id="3.30.70.1170">
    <property type="entry name" value="Sun protein, domain 3"/>
    <property type="match status" value="1"/>
</dbReference>
<dbReference type="GO" id="GO:0003723">
    <property type="term" value="F:RNA binding"/>
    <property type="evidence" value="ECO:0007669"/>
    <property type="project" value="UniProtKB-UniRule"/>
</dbReference>
<feature type="domain" description="SAM-dependent MTase RsmB/NOP-type" evidence="15">
    <location>
        <begin position="175"/>
        <end position="444"/>
    </location>
</feature>
<dbReference type="InterPro" id="IPR029063">
    <property type="entry name" value="SAM-dependent_MTases_sf"/>
</dbReference>
<evidence type="ECO:0000256" key="8">
    <source>
        <dbReference type="ARBA" id="ARBA00022679"/>
    </source>
</evidence>
<dbReference type="SUPFAM" id="SSF48013">
    <property type="entry name" value="NusB-like"/>
    <property type="match status" value="1"/>
</dbReference>
<proteinExistence type="inferred from homology"/>
<dbReference type="Proteomes" id="UP000267187">
    <property type="component" value="Unassembled WGS sequence"/>
</dbReference>
<gene>
    <name evidence="16" type="ORF">DFR27_0088</name>
</gene>
<dbReference type="EMBL" id="REFJ01000001">
    <property type="protein sequence ID" value="RMA82141.1"/>
    <property type="molecule type" value="Genomic_DNA"/>
</dbReference>
<dbReference type="CDD" id="cd02440">
    <property type="entry name" value="AdoMet_MTases"/>
    <property type="match status" value="1"/>
</dbReference>
<dbReference type="NCBIfam" id="TIGR00563">
    <property type="entry name" value="rsmB"/>
    <property type="match status" value="1"/>
</dbReference>
<dbReference type="PANTHER" id="PTHR22807:SF61">
    <property type="entry name" value="NOL1_NOP2_SUN FAMILY PROTEIN _ ANTITERMINATION NUSB DOMAIN-CONTAINING PROTEIN"/>
    <property type="match status" value="1"/>
</dbReference>
<evidence type="ECO:0000256" key="7">
    <source>
        <dbReference type="ARBA" id="ARBA00022603"/>
    </source>
</evidence>
<feature type="binding site" evidence="14">
    <location>
        <begin position="265"/>
        <end position="271"/>
    </location>
    <ligand>
        <name>S-adenosyl-L-methionine</name>
        <dbReference type="ChEBI" id="CHEBI:59789"/>
    </ligand>
</feature>
<evidence type="ECO:0000256" key="13">
    <source>
        <dbReference type="ARBA" id="ARBA00047283"/>
    </source>
</evidence>
<evidence type="ECO:0000259" key="15">
    <source>
        <dbReference type="PROSITE" id="PS51686"/>
    </source>
</evidence>
<dbReference type="InterPro" id="IPR001678">
    <property type="entry name" value="MeTrfase_RsmB-F_NOP2_dom"/>
</dbReference>
<dbReference type="InterPro" id="IPR049560">
    <property type="entry name" value="MeTrfase_RsmB-F_NOP2_cat"/>
</dbReference>
<dbReference type="InterPro" id="IPR035926">
    <property type="entry name" value="NusB-like_sf"/>
</dbReference>
<dbReference type="SUPFAM" id="SSF53335">
    <property type="entry name" value="S-adenosyl-L-methionine-dependent methyltransferases"/>
    <property type="match status" value="1"/>
</dbReference>
<evidence type="ECO:0000313" key="17">
    <source>
        <dbReference type="Proteomes" id="UP000267187"/>
    </source>
</evidence>
<evidence type="ECO:0000256" key="6">
    <source>
        <dbReference type="ARBA" id="ARBA00022552"/>
    </source>
</evidence>
<dbReference type="OrthoDB" id="9810297at2"/>
<organism evidence="16 17">
    <name type="scientific">Umboniibacter marinipuniceus</name>
    <dbReference type="NCBI Taxonomy" id="569599"/>
    <lineage>
        <taxon>Bacteria</taxon>
        <taxon>Pseudomonadati</taxon>
        <taxon>Pseudomonadota</taxon>
        <taxon>Gammaproteobacteria</taxon>
        <taxon>Cellvibrionales</taxon>
        <taxon>Cellvibrionaceae</taxon>
        <taxon>Umboniibacter</taxon>
    </lineage>
</organism>
<comment type="function">
    <text evidence="1">Specifically methylates the cytosine at position 967 (m5C967) of 16S rRNA.</text>
</comment>
<dbReference type="Pfam" id="PF22458">
    <property type="entry name" value="RsmF-B_ferredox"/>
    <property type="match status" value="1"/>
</dbReference>
<dbReference type="Pfam" id="PF01189">
    <property type="entry name" value="Methyltr_RsmB-F"/>
    <property type="match status" value="1"/>
</dbReference>
<dbReference type="GO" id="GO:0005829">
    <property type="term" value="C:cytosol"/>
    <property type="evidence" value="ECO:0007669"/>
    <property type="project" value="TreeGrafter"/>
</dbReference>
<keyword evidence="5" id="KW-0963">Cytoplasm</keyword>
<reference evidence="16 17" key="1">
    <citation type="submission" date="2018-10" db="EMBL/GenBank/DDBJ databases">
        <title>Genomic Encyclopedia of Type Strains, Phase IV (KMG-IV): sequencing the most valuable type-strain genomes for metagenomic binning, comparative biology and taxonomic classification.</title>
        <authorList>
            <person name="Goeker M."/>
        </authorList>
    </citation>
    <scope>NUCLEOTIDE SEQUENCE [LARGE SCALE GENOMIC DNA]</scope>
    <source>
        <strain evidence="16 17">DSM 25080</strain>
    </source>
</reference>
<evidence type="ECO:0000256" key="9">
    <source>
        <dbReference type="ARBA" id="ARBA00022691"/>
    </source>
</evidence>
<evidence type="ECO:0000256" key="11">
    <source>
        <dbReference type="ARBA" id="ARBA00030399"/>
    </source>
</evidence>
<dbReference type="Gene3D" id="3.40.50.150">
    <property type="entry name" value="Vaccinia Virus protein VP39"/>
    <property type="match status" value="1"/>
</dbReference>
<dbReference type="GO" id="GO:0009383">
    <property type="term" value="F:rRNA (cytosine-C5-)-methyltransferase activity"/>
    <property type="evidence" value="ECO:0007669"/>
    <property type="project" value="TreeGrafter"/>
</dbReference>
<dbReference type="GO" id="GO:0070475">
    <property type="term" value="P:rRNA base methylation"/>
    <property type="evidence" value="ECO:0007669"/>
    <property type="project" value="TreeGrafter"/>
</dbReference>
<feature type="active site" description="Nucleophile" evidence="14">
    <location>
        <position position="386"/>
    </location>
</feature>
<dbReference type="Gene3D" id="1.10.940.10">
    <property type="entry name" value="NusB-like"/>
    <property type="match status" value="1"/>
</dbReference>
<feature type="binding site" evidence="14">
    <location>
        <position position="288"/>
    </location>
    <ligand>
        <name>S-adenosyl-L-methionine</name>
        <dbReference type="ChEBI" id="CHEBI:59789"/>
    </ligand>
</feature>
<dbReference type="InterPro" id="IPR023267">
    <property type="entry name" value="RCMT"/>
</dbReference>
<keyword evidence="6" id="KW-0698">rRNA processing</keyword>
<evidence type="ECO:0000256" key="3">
    <source>
        <dbReference type="ARBA" id="ARBA00007494"/>
    </source>
</evidence>
<name>A0A3M0AAG6_9GAMM</name>
<comment type="caution">
    <text evidence="16">The sequence shown here is derived from an EMBL/GenBank/DDBJ whole genome shotgun (WGS) entry which is preliminary data.</text>
</comment>
<dbReference type="AlphaFoldDB" id="A0A3M0AAG6"/>
<keyword evidence="17" id="KW-1185">Reference proteome</keyword>
<evidence type="ECO:0000313" key="16">
    <source>
        <dbReference type="EMBL" id="RMA82141.1"/>
    </source>
</evidence>
<dbReference type="PROSITE" id="PS51686">
    <property type="entry name" value="SAM_MT_RSMB_NOP"/>
    <property type="match status" value="1"/>
</dbReference>
<feature type="binding site" evidence="14">
    <location>
        <position position="333"/>
    </location>
    <ligand>
        <name>S-adenosyl-L-methionine</name>
        <dbReference type="ChEBI" id="CHEBI:59789"/>
    </ligand>
</feature>
<keyword evidence="8 14" id="KW-0808">Transferase</keyword>
<dbReference type="GO" id="GO:0006355">
    <property type="term" value="P:regulation of DNA-templated transcription"/>
    <property type="evidence" value="ECO:0007669"/>
    <property type="project" value="InterPro"/>
</dbReference>
<dbReference type="Pfam" id="PF01029">
    <property type="entry name" value="NusB"/>
    <property type="match status" value="1"/>
</dbReference>
<dbReference type="InterPro" id="IPR018314">
    <property type="entry name" value="RsmB/NOL1/NOP2-like_CS"/>
</dbReference>
<dbReference type="InterPro" id="IPR054728">
    <property type="entry name" value="RsmB-like_ferredoxin"/>
</dbReference>
<dbReference type="InterPro" id="IPR006027">
    <property type="entry name" value="NusB_RsmB_TIM44"/>
</dbReference>
<accession>A0A3M0AAG6</accession>
<comment type="subcellular location">
    <subcellularLocation>
        <location evidence="2">Cytoplasm</location>
    </subcellularLocation>
</comment>